<feature type="site" description="Cleavage (non-hydrolytic); by autocatalysis" evidence="12">
    <location>
        <begin position="482"/>
        <end position="483"/>
    </location>
</feature>
<comment type="pathway">
    <text evidence="12">Phospholipid metabolism; phosphatidylethanolamine biosynthesis; phosphatidylethanolamine from CDP-diacylglycerol: step 2/2.</text>
</comment>
<dbReference type="EMBL" id="CM035408">
    <property type="protein sequence ID" value="KAH7441330.1"/>
    <property type="molecule type" value="Genomic_DNA"/>
</dbReference>
<keyword evidence="10 12" id="KW-1208">Phospholipid metabolism</keyword>
<feature type="active site" description="Schiff-base intermediate with substrate; via pyruvic acid; for decarboxylase activity" evidence="12">
    <location>
        <position position="483"/>
    </location>
</feature>
<evidence type="ECO:0000256" key="9">
    <source>
        <dbReference type="ARBA" id="ARBA00023239"/>
    </source>
</evidence>
<name>A0A8T2V2E5_CERRI</name>
<feature type="topological domain" description="Mitochondrial intermembrane" evidence="12">
    <location>
        <begin position="187"/>
        <end position="528"/>
    </location>
</feature>
<keyword evidence="2 12" id="KW-0444">Lipid biosynthesis</keyword>
<evidence type="ECO:0000256" key="6">
    <source>
        <dbReference type="ARBA" id="ARBA00023098"/>
    </source>
</evidence>
<dbReference type="InterPro" id="IPR033661">
    <property type="entry name" value="PSD_type1_euk"/>
</dbReference>
<dbReference type="PANTHER" id="PTHR10067">
    <property type="entry name" value="PHOSPHATIDYLSERINE DECARBOXYLASE"/>
    <property type="match status" value="1"/>
</dbReference>
<dbReference type="OrthoDB" id="4330at2759"/>
<feature type="active site" description="Charge relay system; for autoendoproteolytic cleavage activity" evidence="12">
    <location>
        <position position="371"/>
    </location>
</feature>
<evidence type="ECO:0000256" key="7">
    <source>
        <dbReference type="ARBA" id="ARBA00023136"/>
    </source>
</evidence>
<feature type="chain" id="PRO_5035978894" description="Phosphatidylserine decarboxylase 1 beta chain" evidence="12">
    <location>
        <begin position="1"/>
        <end position="482"/>
    </location>
</feature>
<comment type="function">
    <text evidence="12">Catalyzes the formation of phosphatidylethanolamine (PtdEtn) from phosphatidylserine (PtdSer). Plays a central role in phospholipid metabolism and in the interorganelle trafficking of phosphatidylserine.</text>
</comment>
<feature type="region of interest" description="Disordered" evidence="13">
    <location>
        <begin position="44"/>
        <end position="65"/>
    </location>
</feature>
<evidence type="ECO:0000313" key="15">
    <source>
        <dbReference type="Proteomes" id="UP000825935"/>
    </source>
</evidence>
<evidence type="ECO:0000256" key="4">
    <source>
        <dbReference type="ARBA" id="ARBA00022793"/>
    </source>
</evidence>
<keyword evidence="4 12" id="KW-0210">Decarboxylase</keyword>
<comment type="caution">
    <text evidence="14">The sequence shown here is derived from an EMBL/GenBank/DDBJ whole genome shotgun (WGS) entry which is preliminary data.</text>
</comment>
<evidence type="ECO:0000256" key="8">
    <source>
        <dbReference type="ARBA" id="ARBA00023209"/>
    </source>
</evidence>
<dbReference type="AlphaFoldDB" id="A0A8T2V2E5"/>
<dbReference type="InterPro" id="IPR003817">
    <property type="entry name" value="PS_Dcarbxylase"/>
</dbReference>
<evidence type="ECO:0000256" key="11">
    <source>
        <dbReference type="ARBA" id="ARBA00023317"/>
    </source>
</evidence>
<evidence type="ECO:0000256" key="10">
    <source>
        <dbReference type="ARBA" id="ARBA00023264"/>
    </source>
</evidence>
<comment type="cofactor">
    <cofactor evidence="12">
        <name>pyruvate</name>
        <dbReference type="ChEBI" id="CHEBI:15361"/>
    </cofactor>
    <text evidence="12">Binds 1 pyruvoyl group covalently per subunit.</text>
</comment>
<gene>
    <name evidence="14" type="ORF">KP509_03G034100</name>
</gene>
<dbReference type="Pfam" id="PF02666">
    <property type="entry name" value="PS_Dcarbxylase"/>
    <property type="match status" value="1"/>
</dbReference>
<feature type="compositionally biased region" description="Basic and acidic residues" evidence="13">
    <location>
        <begin position="54"/>
        <end position="65"/>
    </location>
</feature>
<comment type="pathway">
    <text evidence="1">Lipid metabolism.</text>
</comment>
<keyword evidence="3 12" id="KW-0812">Transmembrane</keyword>
<comment type="subcellular location">
    <molecule>Phosphatidylserine decarboxylase 1 alpha chain</molecule>
    <subcellularLocation>
        <location evidence="12">Mitochondrion inner membrane</location>
        <topology evidence="12">Peripheral membrane protein</topology>
        <orientation evidence="12">Intermembrane side</orientation>
    </subcellularLocation>
    <text evidence="12">Anchored to the mitochondrial inner membrane through its interaction with the integral membrane beta chain.</text>
</comment>
<evidence type="ECO:0000256" key="13">
    <source>
        <dbReference type="SAM" id="MobiDB-lite"/>
    </source>
</evidence>
<sequence>MEDEGNFVLQCIWRASPIQTNGFQLAEGRRQPCLCCSQHKWRPELGPKQQQPSRTKDMQLSRDSTDKHPICGTPMVDFFKRKGTRMFSLTDIKLIVHESLRLGAGNIFYISYPQSWPWTFLLLPYRKIVSSSLYVGPLMGISICIKVPVYPCNLGLFLYVGNKYLLSGATIATLLMLGGLHARRLYDDKKSEQARQQGIEPEFHPDLKAAFLQILPLRFFSRLFGTMTSVELPIWSRSYIFRSYARAFHANLEEVAEKLDDYASLQSFFTRKLKEGCRPIDSSSCVISPVDGVILRCGEVSTRGRAIEQVKGYSYSLKALLGGQPHNLLTSTSSNMISADEGSSTSSAELEGCDLFYCVLYLGPGDYHRVHSPVDWHILSRRHISGRLFPVNERATRTIGSLYTGNERVVLEGSWEKGFIALVAVGAFNVGSIELKVEPDLKTNLPKLLSATSSPVNFKKYGDDDSGFFIRKGDELAAFNLGSTVVLVFQAPKSGEKKTLDKDGTRGFEFCVKQGQRVRMGQAIGRWE</sequence>
<evidence type="ECO:0000256" key="3">
    <source>
        <dbReference type="ARBA" id="ARBA00022692"/>
    </source>
</evidence>
<keyword evidence="11 12" id="KW-0670">Pyruvate</keyword>
<dbReference type="InterPro" id="IPR033177">
    <property type="entry name" value="PSD-B"/>
</dbReference>
<keyword evidence="9 12" id="KW-0456">Lyase</keyword>
<dbReference type="PANTHER" id="PTHR10067:SF6">
    <property type="entry name" value="PHOSPHATIDYLSERINE DECARBOXYLASE PROENZYME, MITOCHONDRIAL"/>
    <property type="match status" value="1"/>
</dbReference>
<keyword evidence="12" id="KW-0865">Zymogen</keyword>
<evidence type="ECO:0000256" key="2">
    <source>
        <dbReference type="ARBA" id="ARBA00022516"/>
    </source>
</evidence>
<protein>
    <recommendedName>
        <fullName evidence="12">Phosphatidylserine decarboxylase proenzyme 1, mitochondrial</fullName>
        <ecNumber evidence="12">4.1.1.65</ecNumber>
    </recommendedName>
    <component>
        <recommendedName>
            <fullName evidence="12">Phosphatidylserine decarboxylase 1 beta chain</fullName>
        </recommendedName>
    </component>
    <component>
        <recommendedName>
            <fullName evidence="12">Phosphatidylserine decarboxylase 1 alpha chain</fullName>
        </recommendedName>
    </component>
</protein>
<feature type="modified residue" description="Pyruvic acid (Ser); by autocatalysis" evidence="12">
    <location>
        <position position="483"/>
    </location>
</feature>
<dbReference type="HAMAP" id="MF_03208">
    <property type="entry name" value="PS_decarb_PSD_B_type1_euk"/>
    <property type="match status" value="1"/>
</dbReference>
<comment type="PTM">
    <text evidence="12">Is synthesized initially as an inactive proenzyme. Formation of the active enzyme involves a self-maturation process in which the active site pyruvoyl group is generated from an internal serine residue via an autocatalytic post-translational modification. Two non-identical subunits are generated from the proenzyme in this reaction, and the pyruvate is formed at the N-terminus of the alpha chain, which is derived from the carboxyl end of the proenzyme. The autoendoproteolytic cleavage occurs by a canonical serine protease mechanism, in which the side chain hydroxyl group of the serine supplies its oxygen atom to form the C-terminus of the beta chain, while the remainder of the serine residue undergoes an oxidative deamination to produce ammonia and the pyruvoyl prosthetic group on the alpha chain. During this reaction, the Ser that is part of the protease active site of the proenzyme becomes the pyruvoyl prosthetic group, which constitutes an essential element of the active site of the mature decarboxylase.</text>
</comment>
<dbReference type="OMA" id="CIDNDDE"/>
<dbReference type="GO" id="GO:0006646">
    <property type="term" value="P:phosphatidylethanolamine biosynthetic process"/>
    <property type="evidence" value="ECO:0007669"/>
    <property type="project" value="UniProtKB-UniRule"/>
</dbReference>
<reference evidence="14" key="1">
    <citation type="submission" date="2021-08" db="EMBL/GenBank/DDBJ databases">
        <title>WGS assembly of Ceratopteris richardii.</title>
        <authorList>
            <person name="Marchant D.B."/>
            <person name="Chen G."/>
            <person name="Jenkins J."/>
            <person name="Shu S."/>
            <person name="Leebens-Mack J."/>
            <person name="Grimwood J."/>
            <person name="Schmutz J."/>
            <person name="Soltis P."/>
            <person name="Soltis D."/>
            <person name="Chen Z.-H."/>
        </authorList>
    </citation>
    <scope>NUCLEOTIDE SEQUENCE</scope>
    <source>
        <strain evidence="14">Whitten #5841</strain>
        <tissue evidence="14">Leaf</tissue>
    </source>
</reference>
<evidence type="ECO:0000313" key="14">
    <source>
        <dbReference type="EMBL" id="KAH7441330.1"/>
    </source>
</evidence>
<feature type="chain" id="PRO_5035978895" description="Phosphatidylserine decarboxylase 1 alpha chain" evidence="12">
    <location>
        <begin position="483"/>
        <end position="528"/>
    </location>
</feature>
<keyword evidence="12" id="KW-0999">Mitochondrion inner membrane</keyword>
<comment type="subunit">
    <text evidence="12">Heterodimer of a large membrane-associated beta subunit and a small pyruvoyl-containing alpha subunit.</text>
</comment>
<organism evidence="14 15">
    <name type="scientific">Ceratopteris richardii</name>
    <name type="common">Triangle waterfern</name>
    <dbReference type="NCBI Taxonomy" id="49495"/>
    <lineage>
        <taxon>Eukaryota</taxon>
        <taxon>Viridiplantae</taxon>
        <taxon>Streptophyta</taxon>
        <taxon>Embryophyta</taxon>
        <taxon>Tracheophyta</taxon>
        <taxon>Polypodiopsida</taxon>
        <taxon>Polypodiidae</taxon>
        <taxon>Polypodiales</taxon>
        <taxon>Pteridineae</taxon>
        <taxon>Pteridaceae</taxon>
        <taxon>Parkerioideae</taxon>
        <taxon>Ceratopteris</taxon>
    </lineage>
</organism>
<feature type="active site" description="Charge relay system; for autoendoproteolytic cleavage activity" evidence="12">
    <location>
        <position position="483"/>
    </location>
</feature>
<keyword evidence="12" id="KW-0496">Mitochondrion</keyword>
<dbReference type="Proteomes" id="UP000825935">
    <property type="component" value="Chromosome 3"/>
</dbReference>
<comment type="subcellular location">
    <molecule>Phosphatidylserine decarboxylase 1 beta chain</molecule>
    <subcellularLocation>
        <location evidence="12">Mitochondrion inner membrane</location>
        <topology evidence="12">Single-pass membrane protein</topology>
        <orientation evidence="12">Intermembrane side</orientation>
    </subcellularLocation>
</comment>
<comment type="catalytic activity">
    <reaction evidence="12">
        <text>a 1,2-diacyl-sn-glycero-3-phospho-L-serine + H(+) = a 1,2-diacyl-sn-glycero-3-phosphoethanolamine + CO2</text>
        <dbReference type="Rhea" id="RHEA:20828"/>
        <dbReference type="ChEBI" id="CHEBI:15378"/>
        <dbReference type="ChEBI" id="CHEBI:16526"/>
        <dbReference type="ChEBI" id="CHEBI:57262"/>
        <dbReference type="ChEBI" id="CHEBI:64612"/>
        <dbReference type="EC" id="4.1.1.65"/>
    </reaction>
</comment>
<proteinExistence type="inferred from homology"/>
<evidence type="ECO:0000256" key="12">
    <source>
        <dbReference type="HAMAP-Rule" id="MF_03208"/>
    </source>
</evidence>
<dbReference type="NCBIfam" id="TIGR00163">
    <property type="entry name" value="PS_decarb"/>
    <property type="match status" value="1"/>
</dbReference>
<keyword evidence="6 12" id="KW-0443">Lipid metabolism</keyword>
<dbReference type="GO" id="GO:0004609">
    <property type="term" value="F:phosphatidylserine decarboxylase activity"/>
    <property type="evidence" value="ECO:0007669"/>
    <property type="project" value="UniProtKB-UniRule"/>
</dbReference>
<comment type="similarity">
    <text evidence="12">Belongs to the phosphatidylserine decarboxylase family. PSD-B subfamily. Eukaryotic type I sub-subfamily.</text>
</comment>
<keyword evidence="8 12" id="KW-0594">Phospholipid biosynthesis</keyword>
<evidence type="ECO:0000256" key="1">
    <source>
        <dbReference type="ARBA" id="ARBA00005189"/>
    </source>
</evidence>
<keyword evidence="15" id="KW-1185">Reference proteome</keyword>
<dbReference type="GO" id="GO:0016540">
    <property type="term" value="P:protein autoprocessing"/>
    <property type="evidence" value="ECO:0007669"/>
    <property type="project" value="UniProtKB-UniRule"/>
</dbReference>
<feature type="active site" description="Charge relay system; for autoendoproteolytic cleavage activity" evidence="12">
    <location>
        <position position="291"/>
    </location>
</feature>
<accession>A0A8T2V2E5</accession>
<dbReference type="EC" id="4.1.1.65" evidence="12"/>
<dbReference type="GO" id="GO:0005743">
    <property type="term" value="C:mitochondrial inner membrane"/>
    <property type="evidence" value="ECO:0007669"/>
    <property type="project" value="UniProtKB-SubCell"/>
</dbReference>
<keyword evidence="5 12" id="KW-1133">Transmembrane helix</keyword>
<keyword evidence="7 12" id="KW-0472">Membrane</keyword>
<evidence type="ECO:0000256" key="5">
    <source>
        <dbReference type="ARBA" id="ARBA00022989"/>
    </source>
</evidence>
<feature type="topological domain" description="Mitochondrial matrix" evidence="12">
    <location>
        <begin position="1"/>
        <end position="167"/>
    </location>
</feature>